<evidence type="ECO:0000313" key="2">
    <source>
        <dbReference type="EMBL" id="OLP85907.1"/>
    </source>
</evidence>
<gene>
    <name evidence="2" type="ORF">AK812_SmicGene33060</name>
</gene>
<feature type="compositionally biased region" description="Basic and acidic residues" evidence="1">
    <location>
        <begin position="290"/>
        <end position="303"/>
    </location>
</feature>
<feature type="region of interest" description="Disordered" evidence="1">
    <location>
        <begin position="18"/>
        <end position="47"/>
    </location>
</feature>
<proteinExistence type="predicted"/>
<feature type="region of interest" description="Disordered" evidence="1">
    <location>
        <begin position="214"/>
        <end position="323"/>
    </location>
</feature>
<dbReference type="Proteomes" id="UP000186817">
    <property type="component" value="Unassembled WGS sequence"/>
</dbReference>
<evidence type="ECO:0000313" key="3">
    <source>
        <dbReference type="Proteomes" id="UP000186817"/>
    </source>
</evidence>
<dbReference type="AlphaFoldDB" id="A0A1Q9CSN2"/>
<feature type="compositionally biased region" description="Basic and acidic residues" evidence="1">
    <location>
        <begin position="252"/>
        <end position="274"/>
    </location>
</feature>
<organism evidence="2 3">
    <name type="scientific">Symbiodinium microadriaticum</name>
    <name type="common">Dinoflagellate</name>
    <name type="synonym">Zooxanthella microadriatica</name>
    <dbReference type="NCBI Taxonomy" id="2951"/>
    <lineage>
        <taxon>Eukaryota</taxon>
        <taxon>Sar</taxon>
        <taxon>Alveolata</taxon>
        <taxon>Dinophyceae</taxon>
        <taxon>Suessiales</taxon>
        <taxon>Symbiodiniaceae</taxon>
        <taxon>Symbiodinium</taxon>
    </lineage>
</organism>
<dbReference type="OrthoDB" id="10610387at2759"/>
<feature type="non-terminal residue" evidence="2">
    <location>
        <position position="365"/>
    </location>
</feature>
<sequence>MESVWRYRLVSVILNAQEIPGPQEPAEAQVDPADEQQGEPSDESEDRFADGIDFVVTVFFRLGRTSGKEVKKEKSKPDVREKVKKERKPKLLQVKRAQLHLRDLSAAQLAAVISGLMPRLTPLQLLKIGGEILQVRQSLTTQWKQQSSKSSDAHMQEKLDMMKRENGAERLWKSRLLELVRSEWASVDAAKRQEREKALTQKLVEWQGLVEKEMTSLNESSPAPRKRARVNEGPLSDGPTDRGRSARSGSRTGEDLEGRPSRDLGAKTEAKQGSEESDDDADLFNKRFQRRDPPSRAPSKEDPTENDSQLSGTCGKDGFRTAVSNADAGPEWLAAVESHVMKFLRQPSDRALFGQILMADGLDVS</sequence>
<keyword evidence="3" id="KW-1185">Reference proteome</keyword>
<evidence type="ECO:0000256" key="1">
    <source>
        <dbReference type="SAM" id="MobiDB-lite"/>
    </source>
</evidence>
<comment type="caution">
    <text evidence="2">The sequence shown here is derived from an EMBL/GenBank/DDBJ whole genome shotgun (WGS) entry which is preliminary data.</text>
</comment>
<protein>
    <submittedName>
        <fullName evidence="2">Uncharacterized protein</fullName>
    </submittedName>
</protein>
<name>A0A1Q9CSN2_SYMMI</name>
<reference evidence="2 3" key="1">
    <citation type="submission" date="2016-02" db="EMBL/GenBank/DDBJ databases">
        <title>Genome analysis of coral dinoflagellate symbionts highlights evolutionary adaptations to a symbiotic lifestyle.</title>
        <authorList>
            <person name="Aranda M."/>
            <person name="Li Y."/>
            <person name="Liew Y.J."/>
            <person name="Baumgarten S."/>
            <person name="Simakov O."/>
            <person name="Wilson M."/>
            <person name="Piel J."/>
            <person name="Ashoor H."/>
            <person name="Bougouffa S."/>
            <person name="Bajic V.B."/>
            <person name="Ryu T."/>
            <person name="Ravasi T."/>
            <person name="Bayer T."/>
            <person name="Micklem G."/>
            <person name="Kim H."/>
            <person name="Bhak J."/>
            <person name="Lajeunesse T.C."/>
            <person name="Voolstra C.R."/>
        </authorList>
    </citation>
    <scope>NUCLEOTIDE SEQUENCE [LARGE SCALE GENOMIC DNA]</scope>
    <source>
        <strain evidence="2 3">CCMP2467</strain>
    </source>
</reference>
<dbReference type="EMBL" id="LSRX01000949">
    <property type="protein sequence ID" value="OLP85907.1"/>
    <property type="molecule type" value="Genomic_DNA"/>
</dbReference>
<feature type="compositionally biased region" description="Acidic residues" evidence="1">
    <location>
        <begin position="32"/>
        <end position="45"/>
    </location>
</feature>
<accession>A0A1Q9CSN2</accession>